<dbReference type="GO" id="GO:0071897">
    <property type="term" value="P:DNA biosynthetic process"/>
    <property type="evidence" value="ECO:0007669"/>
    <property type="project" value="UniProtKB-ARBA"/>
</dbReference>
<reference evidence="2" key="1">
    <citation type="submission" date="2023-03" db="EMBL/GenBank/DDBJ databases">
        <title>Chromosome-level genomes of two armyworms, Mythimna separata and Mythimna loreyi, provide insights into the biosynthesis and reception of sex pheromones.</title>
        <authorList>
            <person name="Zhao H."/>
        </authorList>
    </citation>
    <scope>NUCLEOTIDE SEQUENCE</scope>
    <source>
        <strain evidence="2">BeijingLab</strain>
        <tissue evidence="2">Pupa</tissue>
    </source>
</reference>
<dbReference type="InterPro" id="IPR000477">
    <property type="entry name" value="RT_dom"/>
</dbReference>
<dbReference type="PANTHER" id="PTHR47027:SF20">
    <property type="entry name" value="REVERSE TRANSCRIPTASE-LIKE PROTEIN WITH RNA-DIRECTED DNA POLYMERASE DOMAIN"/>
    <property type="match status" value="1"/>
</dbReference>
<dbReference type="InterPro" id="IPR043502">
    <property type="entry name" value="DNA/RNA_pol_sf"/>
</dbReference>
<dbReference type="InterPro" id="IPR043128">
    <property type="entry name" value="Rev_trsase/Diguanyl_cyclase"/>
</dbReference>
<comment type="caution">
    <text evidence="2">The sequence shown here is derived from an EMBL/GenBank/DDBJ whole genome shotgun (WGS) entry which is preliminary data.</text>
</comment>
<evidence type="ECO:0000259" key="1">
    <source>
        <dbReference type="PROSITE" id="PS50878"/>
    </source>
</evidence>
<dbReference type="SUPFAM" id="SSF56672">
    <property type="entry name" value="DNA/RNA polymerases"/>
    <property type="match status" value="1"/>
</dbReference>
<accession>A0AAD8DWG5</accession>
<name>A0AAD8DWG5_MYTSE</name>
<protein>
    <recommendedName>
        <fullName evidence="1">Reverse transcriptase domain-containing protein</fullName>
    </recommendedName>
</protein>
<dbReference type="Gene3D" id="3.60.10.10">
    <property type="entry name" value="Endonuclease/exonuclease/phosphatase"/>
    <property type="match status" value="1"/>
</dbReference>
<dbReference type="PROSITE" id="PS50878">
    <property type="entry name" value="RT_POL"/>
    <property type="match status" value="1"/>
</dbReference>
<feature type="domain" description="Reverse transcriptase" evidence="1">
    <location>
        <begin position="350"/>
        <end position="609"/>
    </location>
</feature>
<evidence type="ECO:0000313" key="3">
    <source>
        <dbReference type="Proteomes" id="UP001231518"/>
    </source>
</evidence>
<dbReference type="InterPro" id="IPR036691">
    <property type="entry name" value="Endo/exonu/phosph_ase_sf"/>
</dbReference>
<dbReference type="EMBL" id="JARGEI010000008">
    <property type="protein sequence ID" value="KAJ8727743.1"/>
    <property type="molecule type" value="Genomic_DNA"/>
</dbReference>
<gene>
    <name evidence="2" type="ORF">PYW07_001862</name>
</gene>
<dbReference type="PANTHER" id="PTHR47027">
    <property type="entry name" value="REVERSE TRANSCRIPTASE DOMAIN-CONTAINING PROTEIN"/>
    <property type="match status" value="1"/>
</dbReference>
<dbReference type="SUPFAM" id="SSF56219">
    <property type="entry name" value="DNase I-like"/>
    <property type="match status" value="1"/>
</dbReference>
<keyword evidence="3" id="KW-1185">Reference proteome</keyword>
<dbReference type="Gene3D" id="3.30.70.270">
    <property type="match status" value="1"/>
</dbReference>
<dbReference type="Pfam" id="PF00078">
    <property type="entry name" value="RVT_1"/>
    <property type="match status" value="1"/>
</dbReference>
<sequence length="805" mass="93459">MGDFNAQIGKPKTYERKLLGQYGYGKRSPRGDRLIQYAFEHNLKIINTMFKSNVENRWTWISPDKKTRNEIDYITTTKPHLFSKFEVLNSLHFGTDHRLLRATLNLNTTKKSRRNFTGNSSTLKNIEEREIYIKNLSERIPELLETHHKYTANEYYQMIESAVKSSLKSKPNSKKRSILTKKATDLMKKRSNLQNKPHLNKKDREDLKKLYKQTNKEIKLCYETHRMDTFKKHIMTSRSAKKAFKEIDRTKTWIPSLQHGSTNTKSRNNIISIATDFYTNLYSQPNSTQCIGVNQPKNTSSVEIFNEPEILKQISKLKTDKSPGPDGIVSEFIIHAKTLLLSPLTLLFNKILDEEAVPQQWAESEIILLYKKGDPADIGNYRPISLMPCFYKLFASCLLERISSEIDSFQPIEQAGFRKGYSTTDHIHALDQVIQKYLEYRKPLYIAFIDFKKAFDSISHNSIWEALDKQNINAKYINIIKNIYSKSISRVRLDRVGDSININRGVRQGDPISPKLFIAVLHNIMADLSWSKRGINIKGKHLSHLRFADDIVILAENAKELNEMINDLQTASEYVGLEMNLSKTKVMTNSKMTPILVNEMPLEYVNDYIYLGKQISFKKTRNIEEIDRRIDITWKKYWAHKEILKSKLPIKMKKMVLDSAILPCLTYGCQTWIFDSKAKNKIQTTQRAMERSCLSIKLSDRVRNTEIRHKTKVTDALTFSQSLKWRWAGHLARYTDDRWTISTTNWKGPKGSRGKGRPCARWQDEIVENAGQDWAITALDREAWNSLEEAFTRRGSTFQACDIDD</sequence>
<dbReference type="AlphaFoldDB" id="A0AAD8DWG5"/>
<dbReference type="Proteomes" id="UP001231518">
    <property type="component" value="Chromosome 11"/>
</dbReference>
<proteinExistence type="predicted"/>
<dbReference type="CDD" id="cd01650">
    <property type="entry name" value="RT_nLTR_like"/>
    <property type="match status" value="1"/>
</dbReference>
<evidence type="ECO:0000313" key="2">
    <source>
        <dbReference type="EMBL" id="KAJ8727743.1"/>
    </source>
</evidence>
<organism evidence="2 3">
    <name type="scientific">Mythimna separata</name>
    <name type="common">Oriental armyworm</name>
    <name type="synonym">Pseudaletia separata</name>
    <dbReference type="NCBI Taxonomy" id="271217"/>
    <lineage>
        <taxon>Eukaryota</taxon>
        <taxon>Metazoa</taxon>
        <taxon>Ecdysozoa</taxon>
        <taxon>Arthropoda</taxon>
        <taxon>Hexapoda</taxon>
        <taxon>Insecta</taxon>
        <taxon>Pterygota</taxon>
        <taxon>Neoptera</taxon>
        <taxon>Endopterygota</taxon>
        <taxon>Lepidoptera</taxon>
        <taxon>Glossata</taxon>
        <taxon>Ditrysia</taxon>
        <taxon>Noctuoidea</taxon>
        <taxon>Noctuidae</taxon>
        <taxon>Noctuinae</taxon>
        <taxon>Hadenini</taxon>
        <taxon>Mythimna</taxon>
    </lineage>
</organism>